<organism evidence="1 2">
    <name type="scientific">Guyanagaster necrorhizus</name>
    <dbReference type="NCBI Taxonomy" id="856835"/>
    <lineage>
        <taxon>Eukaryota</taxon>
        <taxon>Fungi</taxon>
        <taxon>Dikarya</taxon>
        <taxon>Basidiomycota</taxon>
        <taxon>Agaricomycotina</taxon>
        <taxon>Agaricomycetes</taxon>
        <taxon>Agaricomycetidae</taxon>
        <taxon>Agaricales</taxon>
        <taxon>Marasmiineae</taxon>
        <taxon>Physalacriaceae</taxon>
        <taxon>Guyanagaster</taxon>
    </lineage>
</organism>
<name>A0A9P8ALA4_9AGAR</name>
<dbReference type="AlphaFoldDB" id="A0A9P8ALA4"/>
<proteinExistence type="predicted"/>
<sequence length="150" mass="16600">MGAYLPLTKIPIGVMRLPGDPHKVTMQSRLLMSALHDLSTCIREFGYACYLNGHGVVPWYVFGSPQVPLVHCCIRYTVIPVHVGLKVDDLGEQPCKDGLLKKQPSGGYVFSKCVADVRPCKVVIEEPQSGFHPEAEIGNEQWTFGQRASF</sequence>
<dbReference type="EMBL" id="MU250591">
    <property type="protein sequence ID" value="KAG7439519.1"/>
    <property type="molecule type" value="Genomic_DNA"/>
</dbReference>
<evidence type="ECO:0000313" key="1">
    <source>
        <dbReference type="EMBL" id="KAG7439519.1"/>
    </source>
</evidence>
<comment type="caution">
    <text evidence="1">The sequence shown here is derived from an EMBL/GenBank/DDBJ whole genome shotgun (WGS) entry which is preliminary data.</text>
</comment>
<accession>A0A9P8ALA4</accession>
<dbReference type="RefSeq" id="XP_043033019.1">
    <property type="nucleotide sequence ID" value="XM_043178115.1"/>
</dbReference>
<protein>
    <submittedName>
        <fullName evidence="1">Uncharacterized protein</fullName>
    </submittedName>
</protein>
<dbReference type="GeneID" id="66100402"/>
<dbReference type="Proteomes" id="UP000812287">
    <property type="component" value="Unassembled WGS sequence"/>
</dbReference>
<keyword evidence="2" id="KW-1185">Reference proteome</keyword>
<evidence type="ECO:0000313" key="2">
    <source>
        <dbReference type="Proteomes" id="UP000812287"/>
    </source>
</evidence>
<gene>
    <name evidence="1" type="ORF">BT62DRAFT_1013816</name>
</gene>
<dbReference type="OrthoDB" id="2843135at2759"/>
<reference evidence="1" key="1">
    <citation type="submission" date="2020-11" db="EMBL/GenBank/DDBJ databases">
        <title>Adaptations for nitrogen fixation in a non-lichenized fungal sporocarp promotes dispersal by wood-feeding termites.</title>
        <authorList>
            <consortium name="DOE Joint Genome Institute"/>
            <person name="Koch R.A."/>
            <person name="Yoon G."/>
            <person name="Arayal U."/>
            <person name="Lail K."/>
            <person name="Amirebrahimi M."/>
            <person name="Labutti K."/>
            <person name="Lipzen A."/>
            <person name="Riley R."/>
            <person name="Barry K."/>
            <person name="Henrissat B."/>
            <person name="Grigoriev I.V."/>
            <person name="Herr J.R."/>
            <person name="Aime M.C."/>
        </authorList>
    </citation>
    <scope>NUCLEOTIDE SEQUENCE</scope>
    <source>
        <strain evidence="1">MCA 3950</strain>
    </source>
</reference>